<gene>
    <name evidence="17" type="primary">LOC115732045</name>
</gene>
<name>A0A8B8N826_9MYRT</name>
<reference evidence="17" key="1">
    <citation type="submission" date="2025-08" db="UniProtKB">
        <authorList>
            <consortium name="RefSeq"/>
        </authorList>
    </citation>
    <scope>IDENTIFICATION</scope>
    <source>
        <tissue evidence="17">Leaf</tissue>
    </source>
</reference>
<evidence type="ECO:0000256" key="9">
    <source>
        <dbReference type="ARBA" id="ARBA00022833"/>
    </source>
</evidence>
<dbReference type="SMART" id="SM00184">
    <property type="entry name" value="RING"/>
    <property type="match status" value="1"/>
</dbReference>
<dbReference type="PROSITE" id="PS50089">
    <property type="entry name" value="ZF_RING_2"/>
    <property type="match status" value="1"/>
</dbReference>
<keyword evidence="16" id="KW-1185">Reference proteome</keyword>
<dbReference type="Gene3D" id="3.30.40.10">
    <property type="entry name" value="Zinc/RING finger domain, C3HC4 (zinc finger)"/>
    <property type="match status" value="1"/>
</dbReference>
<dbReference type="GO" id="GO:0006511">
    <property type="term" value="P:ubiquitin-dependent protein catabolic process"/>
    <property type="evidence" value="ECO:0007669"/>
    <property type="project" value="TreeGrafter"/>
</dbReference>
<dbReference type="EC" id="2.3.2.27" evidence="3"/>
<evidence type="ECO:0000256" key="4">
    <source>
        <dbReference type="ARBA" id="ARBA00022679"/>
    </source>
</evidence>
<protein>
    <recommendedName>
        <fullName evidence="3">RING-type E3 ubiquitin transferase</fullName>
        <ecNumber evidence="3">2.3.2.27</ecNumber>
    </recommendedName>
</protein>
<dbReference type="InterPro" id="IPR013083">
    <property type="entry name" value="Znf_RING/FYVE/PHD"/>
</dbReference>
<keyword evidence="7 12" id="KW-0863">Zinc-finger</keyword>
<evidence type="ECO:0000256" key="2">
    <source>
        <dbReference type="ARBA" id="ARBA00004141"/>
    </source>
</evidence>
<evidence type="ECO:0000256" key="13">
    <source>
        <dbReference type="SAM" id="MobiDB-lite"/>
    </source>
</evidence>
<comment type="catalytic activity">
    <reaction evidence="1">
        <text>S-ubiquitinyl-[E2 ubiquitin-conjugating enzyme]-L-cysteine + [acceptor protein]-L-lysine = [E2 ubiquitin-conjugating enzyme]-L-cysteine + N(6)-ubiquitinyl-[acceptor protein]-L-lysine.</text>
        <dbReference type="EC" id="2.3.2.27"/>
    </reaction>
</comment>
<feature type="transmembrane region" description="Helical" evidence="14">
    <location>
        <begin position="206"/>
        <end position="225"/>
    </location>
</feature>
<keyword evidence="4" id="KW-0808">Transferase</keyword>
<dbReference type="GO" id="GO:0016567">
    <property type="term" value="P:protein ubiquitination"/>
    <property type="evidence" value="ECO:0007669"/>
    <property type="project" value="TreeGrafter"/>
</dbReference>
<dbReference type="Proteomes" id="UP000827889">
    <property type="component" value="Chromosome 10"/>
</dbReference>
<keyword evidence="9" id="KW-0862">Zinc</keyword>
<evidence type="ECO:0000256" key="12">
    <source>
        <dbReference type="PROSITE-ProRule" id="PRU00175"/>
    </source>
</evidence>
<evidence type="ECO:0000313" key="16">
    <source>
        <dbReference type="Proteomes" id="UP000827889"/>
    </source>
</evidence>
<dbReference type="InterPro" id="IPR001841">
    <property type="entry name" value="Znf_RING"/>
</dbReference>
<dbReference type="RefSeq" id="XP_030518565.2">
    <property type="nucleotide sequence ID" value="XM_030662705.2"/>
</dbReference>
<dbReference type="SUPFAM" id="SSF57850">
    <property type="entry name" value="RING/U-box"/>
    <property type="match status" value="1"/>
</dbReference>
<evidence type="ECO:0000256" key="6">
    <source>
        <dbReference type="ARBA" id="ARBA00022723"/>
    </source>
</evidence>
<evidence type="ECO:0000259" key="15">
    <source>
        <dbReference type="PROSITE" id="PS50089"/>
    </source>
</evidence>
<evidence type="ECO:0000256" key="7">
    <source>
        <dbReference type="ARBA" id="ARBA00022771"/>
    </source>
</evidence>
<evidence type="ECO:0000256" key="5">
    <source>
        <dbReference type="ARBA" id="ARBA00022692"/>
    </source>
</evidence>
<comment type="subcellular location">
    <subcellularLocation>
        <location evidence="2">Membrane</location>
        <topology evidence="2">Multi-pass membrane protein</topology>
    </subcellularLocation>
</comment>
<dbReference type="PANTHER" id="PTHR45977">
    <property type="entry name" value="TARGET OF ERK KINASE MPK-1"/>
    <property type="match status" value="1"/>
</dbReference>
<accession>A0A8B8N826</accession>
<dbReference type="GO" id="GO:0061630">
    <property type="term" value="F:ubiquitin protein ligase activity"/>
    <property type="evidence" value="ECO:0007669"/>
    <property type="project" value="UniProtKB-EC"/>
</dbReference>
<evidence type="ECO:0000256" key="14">
    <source>
        <dbReference type="SAM" id="Phobius"/>
    </source>
</evidence>
<evidence type="ECO:0000256" key="1">
    <source>
        <dbReference type="ARBA" id="ARBA00000900"/>
    </source>
</evidence>
<feature type="transmembrane region" description="Helical" evidence="14">
    <location>
        <begin position="87"/>
        <end position="105"/>
    </location>
</feature>
<dbReference type="GeneID" id="115732045"/>
<dbReference type="GO" id="GO:0008270">
    <property type="term" value="F:zinc ion binding"/>
    <property type="evidence" value="ECO:0007669"/>
    <property type="project" value="UniProtKB-KW"/>
</dbReference>
<evidence type="ECO:0000313" key="17">
    <source>
        <dbReference type="RefSeq" id="XP_030518565.2"/>
    </source>
</evidence>
<dbReference type="AlphaFoldDB" id="A0A8B8N826"/>
<feature type="transmembrane region" description="Helical" evidence="14">
    <location>
        <begin position="230"/>
        <end position="249"/>
    </location>
</feature>
<proteinExistence type="predicted"/>
<keyword evidence="11 14" id="KW-0472">Membrane</keyword>
<dbReference type="PANTHER" id="PTHR45977:SF19">
    <property type="entry name" value="RING-TYPE DOMAIN-CONTAINING PROTEIN"/>
    <property type="match status" value="1"/>
</dbReference>
<evidence type="ECO:0000256" key="8">
    <source>
        <dbReference type="ARBA" id="ARBA00022786"/>
    </source>
</evidence>
<feature type="domain" description="RING-type" evidence="15">
    <location>
        <begin position="309"/>
        <end position="350"/>
    </location>
</feature>
<evidence type="ECO:0000256" key="10">
    <source>
        <dbReference type="ARBA" id="ARBA00022989"/>
    </source>
</evidence>
<feature type="transmembrane region" description="Helical" evidence="14">
    <location>
        <begin position="175"/>
        <end position="194"/>
    </location>
</feature>
<keyword evidence="5 14" id="KW-0812">Transmembrane</keyword>
<sequence length="360" mass="39161">MDDPEDPLHGGAGGGNDPLLRGHAPATSSPSRFARLIRTRHRSFLLGDCDGDGGGGGRSGGDIGEAASSVFGEGLAACSRPIVVLDFVWNLAFVVVAVVVLLSAFKERPSTPLRLWLCGYAVQCLFHVGFVCAEYRRSDGDDELVGVSGLSRSPSRSSSLCSLSMFYRMLKRLESLNTLISSIWWVFGFYWIVVGGQPLLQDAPRLYWLTVVFLAFDVFFVIFCIGMAFVVFLALFCCIPILAIAYAVASTEGASEDIIRSLPKYRYRPASVLSTFNNLGMEEVLGARSGLGNDGSSGELFLYSEDSECCICLSTYVDGAELYTLPCNHHFHCSCISKWLLINATCPLCKFNILKGDTLV</sequence>
<dbReference type="GO" id="GO:0000325">
    <property type="term" value="C:plant-type vacuole"/>
    <property type="evidence" value="ECO:0007669"/>
    <property type="project" value="TreeGrafter"/>
</dbReference>
<evidence type="ECO:0000256" key="3">
    <source>
        <dbReference type="ARBA" id="ARBA00012483"/>
    </source>
</evidence>
<keyword evidence="10 14" id="KW-1133">Transmembrane helix</keyword>
<evidence type="ECO:0000256" key="11">
    <source>
        <dbReference type="ARBA" id="ARBA00023136"/>
    </source>
</evidence>
<dbReference type="KEGG" id="rarg:115732045"/>
<dbReference type="Pfam" id="PF13639">
    <property type="entry name" value="zf-RING_2"/>
    <property type="match status" value="1"/>
</dbReference>
<keyword evidence="8" id="KW-0833">Ubl conjugation pathway</keyword>
<dbReference type="GO" id="GO:0016020">
    <property type="term" value="C:membrane"/>
    <property type="evidence" value="ECO:0007669"/>
    <property type="project" value="UniProtKB-SubCell"/>
</dbReference>
<organism evidence="16 17">
    <name type="scientific">Rhodamnia argentea</name>
    <dbReference type="NCBI Taxonomy" id="178133"/>
    <lineage>
        <taxon>Eukaryota</taxon>
        <taxon>Viridiplantae</taxon>
        <taxon>Streptophyta</taxon>
        <taxon>Embryophyta</taxon>
        <taxon>Tracheophyta</taxon>
        <taxon>Spermatophyta</taxon>
        <taxon>Magnoliopsida</taxon>
        <taxon>eudicotyledons</taxon>
        <taxon>Gunneridae</taxon>
        <taxon>Pentapetalae</taxon>
        <taxon>rosids</taxon>
        <taxon>malvids</taxon>
        <taxon>Myrtales</taxon>
        <taxon>Myrtaceae</taxon>
        <taxon>Myrtoideae</taxon>
        <taxon>Myrteae</taxon>
        <taxon>Australasian group</taxon>
        <taxon>Rhodamnia</taxon>
    </lineage>
</organism>
<feature type="region of interest" description="Disordered" evidence="13">
    <location>
        <begin position="1"/>
        <end position="28"/>
    </location>
</feature>
<keyword evidence="6" id="KW-0479">Metal-binding</keyword>